<dbReference type="PANTHER" id="PTHR38009">
    <property type="entry name" value="CONSERVED HYPOTHETICAL PHAGE TAIL PROTEIN"/>
    <property type="match status" value="1"/>
</dbReference>
<gene>
    <name evidence="1" type="ORF">BA1DRAFT_03620</name>
</gene>
<evidence type="ECO:0000313" key="1">
    <source>
        <dbReference type="EMBL" id="EYU13873.1"/>
    </source>
</evidence>
<accession>A0A022PFY3</accession>
<reference evidence="1 2" key="1">
    <citation type="submission" date="2014-03" db="EMBL/GenBank/DDBJ databases">
        <title>Draft Genome of Photorhabdus luminescens BA1, an Egyptian Isolate.</title>
        <authorList>
            <person name="Ghazal S."/>
            <person name="Hurst S.G.IV."/>
            <person name="Morris K."/>
            <person name="Thomas K."/>
            <person name="Tisa L.S."/>
        </authorList>
    </citation>
    <scope>NUCLEOTIDE SEQUENCE [LARGE SCALE GENOMIC DNA]</scope>
    <source>
        <strain evidence="1 2">BA1</strain>
    </source>
</reference>
<dbReference type="Pfam" id="PF06841">
    <property type="entry name" value="Phage_T4_gp19"/>
    <property type="match status" value="1"/>
</dbReference>
<keyword evidence="2" id="KW-1185">Reference proteome</keyword>
<dbReference type="PATRIC" id="fig|1393736.3.peg.3694"/>
<protein>
    <submittedName>
        <fullName evidence="1">Conserved hypothetical phage tail region protein</fullName>
    </submittedName>
</protein>
<dbReference type="InterPro" id="IPR011747">
    <property type="entry name" value="CHP02241"/>
</dbReference>
<dbReference type="RefSeq" id="WP_036781759.1">
    <property type="nucleotide sequence ID" value="NZ_CAWLTM010000049.1"/>
</dbReference>
<dbReference type="EMBL" id="JFGV01000066">
    <property type="protein sequence ID" value="EYU13873.1"/>
    <property type="molecule type" value="Genomic_DNA"/>
</dbReference>
<proteinExistence type="predicted"/>
<sequence length="152" mass="17112">MHNLYTPSVSHRFIASFLFNNIPSPLDIAFQRISGLSRELQTTQHSQGGENARNVWLAEKIQHGSLVLERGVMTVTPLTLIFDRVLRGEKAVYADVVIMLLNENFLPVASWTVSNALPVRWSTGDFDANSNAVLVNSLELRYQDMRWLGVKA</sequence>
<evidence type="ECO:0000313" key="2">
    <source>
        <dbReference type="Proteomes" id="UP000023464"/>
    </source>
</evidence>
<dbReference type="InterPro" id="IPR010667">
    <property type="entry name" value="Phage_T4_Gp19"/>
</dbReference>
<dbReference type="NCBIfam" id="TIGR02241">
    <property type="entry name" value="conserved hypothetical phage tail region protein"/>
    <property type="match status" value="1"/>
</dbReference>
<dbReference type="AlphaFoldDB" id="A0A022PFY3"/>
<dbReference type="GO" id="GO:0005198">
    <property type="term" value="F:structural molecule activity"/>
    <property type="evidence" value="ECO:0007669"/>
    <property type="project" value="InterPro"/>
</dbReference>
<name>A0A022PFY3_9GAMM</name>
<dbReference type="Proteomes" id="UP000023464">
    <property type="component" value="Unassembled WGS sequence"/>
</dbReference>
<organism evidence="1 2">
    <name type="scientific">Photorhabdus aegyptia</name>
    <dbReference type="NCBI Taxonomy" id="2805098"/>
    <lineage>
        <taxon>Bacteria</taxon>
        <taxon>Pseudomonadati</taxon>
        <taxon>Pseudomonadota</taxon>
        <taxon>Gammaproteobacteria</taxon>
        <taxon>Enterobacterales</taxon>
        <taxon>Morganellaceae</taxon>
        <taxon>Photorhabdus</taxon>
    </lineage>
</organism>
<dbReference type="PANTHER" id="PTHR38009:SF1">
    <property type="entry name" value="CONSERVED HYPOTHETICAL PHAGE TAIL PROTEIN"/>
    <property type="match status" value="1"/>
</dbReference>
<comment type="caution">
    <text evidence="1">The sequence shown here is derived from an EMBL/GenBank/DDBJ whole genome shotgun (WGS) entry which is preliminary data.</text>
</comment>